<accession>C5B081</accession>
<gene>
    <name evidence="2" type="ordered locus">MexAM1_META1p1570</name>
</gene>
<evidence type="ECO:0000259" key="1">
    <source>
        <dbReference type="Pfam" id="PF12705"/>
    </source>
</evidence>
<organism evidence="2 3">
    <name type="scientific">Methylorubrum extorquens (strain ATCC 14718 / DSM 1338 / JCM 2805 / NCIMB 9133 / AM1)</name>
    <name type="common">Methylobacterium extorquens</name>
    <dbReference type="NCBI Taxonomy" id="272630"/>
    <lineage>
        <taxon>Bacteria</taxon>
        <taxon>Pseudomonadati</taxon>
        <taxon>Pseudomonadota</taxon>
        <taxon>Alphaproteobacteria</taxon>
        <taxon>Hyphomicrobiales</taxon>
        <taxon>Methylobacteriaceae</taxon>
        <taxon>Methylorubrum</taxon>
    </lineage>
</organism>
<dbReference type="AlphaFoldDB" id="C5B081"/>
<feature type="domain" description="PD-(D/E)XK endonuclease-like" evidence="1">
    <location>
        <begin position="575"/>
        <end position="835"/>
    </location>
</feature>
<dbReference type="SUPFAM" id="SSF52540">
    <property type="entry name" value="P-loop containing nucleoside triphosphate hydrolases"/>
    <property type="match status" value="1"/>
</dbReference>
<dbReference type="KEGG" id="mea:Mex_1p1570"/>
<dbReference type="Proteomes" id="UP000009081">
    <property type="component" value="Chromosome"/>
</dbReference>
<evidence type="ECO:0000313" key="3">
    <source>
        <dbReference type="Proteomes" id="UP000009081"/>
    </source>
</evidence>
<keyword evidence="3" id="KW-1185">Reference proteome</keyword>
<dbReference type="Pfam" id="PF12705">
    <property type="entry name" value="PDDEXK_1"/>
    <property type="match status" value="1"/>
</dbReference>
<proteinExistence type="predicted"/>
<name>C5B081_METEA</name>
<reference evidence="2 3" key="1">
    <citation type="journal article" date="2009" name="PLoS ONE">
        <title>Methylobacterium genome sequences: a reference blueprint to investigate microbial metabolism of C1 compounds from natural and industrial sources.</title>
        <authorList>
            <person name="Vuilleumier S."/>
            <person name="Chistoserdova L."/>
            <person name="Lee M.-C."/>
            <person name="Bringel F."/>
            <person name="Lajus A."/>
            <person name="Zhou Y."/>
            <person name="Gourion B."/>
            <person name="Barbe V."/>
            <person name="Chang J."/>
            <person name="Cruveiller S."/>
            <person name="Dossat C."/>
            <person name="Gillett W."/>
            <person name="Gruffaz C."/>
            <person name="Haugen E."/>
            <person name="Hourcade E."/>
            <person name="Levy R."/>
            <person name="Mangenot S."/>
            <person name="Muller E."/>
            <person name="Nadalig T."/>
            <person name="Pagni M."/>
            <person name="Penny C."/>
            <person name="Peyraud R."/>
            <person name="Robinson D.G."/>
            <person name="Roche D."/>
            <person name="Rouy Z."/>
            <person name="Saenampechek C."/>
            <person name="Salvignol G."/>
            <person name="Vallenet D."/>
            <person name="Wu Z."/>
            <person name="Marx C.J."/>
            <person name="Vorholt J.A."/>
            <person name="Olson M.V."/>
            <person name="Kaul R."/>
            <person name="Weissenbach J."/>
            <person name="Medigue C."/>
            <person name="Lidstrom M.E."/>
        </authorList>
    </citation>
    <scope>NUCLEOTIDE SEQUENCE [LARGE SCALE GENOMIC DNA]</scope>
    <source>
        <strain evidence="3">ATCC 14718 / DSM 1338 / JCM 2805 / NCIMB 9133 / AM1</strain>
    </source>
</reference>
<dbReference type="STRING" id="272630.MexAM1_META1p1570"/>
<dbReference type="InterPro" id="IPR038726">
    <property type="entry name" value="PDDEXK_AddAB-type"/>
</dbReference>
<dbReference type="InterPro" id="IPR027417">
    <property type="entry name" value="P-loop_NTPase"/>
</dbReference>
<dbReference type="HOGENOM" id="CLU_325366_0_0_5"/>
<sequence length="878" mass="93367">MVQGRLATADARLGAARRGEHGVRVLSIDALVARLAGGFARPVDEETLKSTLKAVLPETELGELDPIKALPGMIDAAAETLRKAWSAGFDLQAAASRGDRVASIAHLERAVVAALPPGMLRPGDMAAAAAVRIDHAPAILGPVEFVDLPDLAPCWRPVVVALAQRVAVTWASGPRPVPEWIAATAIRVVSSEPEAPVVEVCSAATPRHEVLEALRWARGLMASGRARPSEIAIAACRTEEYDDVVLALRAEAHLDVRFVHGVPSASVREGQAAAALADVLVRGLSQDGIRRLAALLRQGPGPFGALPPGWTAMLPREAPLTDLAAWERLLAGKDVLTRPEGPAVAKDLRAILSLLARGTSAAAEAGETLLHGLSLRIWRKALLEGSPAVVDLTLSHQRIDDDADAGTSVVWAPASALACAPRRFVRLLGLSSRGWPQVASEDRLLSDHLVPSRILEPVPRSVSDRGDFAAILSTSSEAVVLSRPRRGADGRLLGKSPLLRGHPDGMHLARNRVPEHAVGEIDRLMARPEEFRGTAQATAAASCWRAWAGAGLTAHDGRIRPNHPVVLSVLGRVHSARSLRKLLRDPLGFVWRYGLGLETADPSEETLTLDHRAFGSLMHEVLEATVGALETGGGFAAASADRRREALAAAVASVAAAWERERPVPPALVWRRTLDEVTGISLAALSHPDAAYAGQTTWVEVPFGGQAPKRDGAAVPWDHGLPVEIPGTEFRISGFIDRLDLSECRSEARVRDYKTEKPRKPTDVLAGGRELQRCLYGYAARVLLGPGVSVDASLHYPKEGICLPLDQPDTALGDLARHLTAAGDSLRAGNAHPGPDAEDAYNDLSFALPANASELYCPRKRDAVRVVLGEAAGIWEAA</sequence>
<dbReference type="eggNOG" id="COG2887">
    <property type="taxonomic scope" value="Bacteria"/>
</dbReference>
<protein>
    <recommendedName>
        <fullName evidence="1">PD-(D/E)XK endonuclease-like domain-containing protein</fullName>
    </recommendedName>
</protein>
<evidence type="ECO:0000313" key="2">
    <source>
        <dbReference type="EMBL" id="ACS39431.1"/>
    </source>
</evidence>
<dbReference type="EMBL" id="CP001510">
    <property type="protein sequence ID" value="ACS39431.1"/>
    <property type="molecule type" value="Genomic_DNA"/>
</dbReference>